<dbReference type="EMBL" id="FMWP01000087">
    <property type="protein sequence ID" value="SCZ95718.1"/>
    <property type="molecule type" value="Genomic_DNA"/>
</dbReference>
<sequence length="38" mass="4187">MSWVAAARVIRLYDNACTMTGQIQGVPASQNKMIEGFK</sequence>
<organism evidence="1 2">
    <name type="scientific">Microbotryum saponariae</name>
    <dbReference type="NCBI Taxonomy" id="289078"/>
    <lineage>
        <taxon>Eukaryota</taxon>
        <taxon>Fungi</taxon>
        <taxon>Dikarya</taxon>
        <taxon>Basidiomycota</taxon>
        <taxon>Pucciniomycotina</taxon>
        <taxon>Microbotryomycetes</taxon>
        <taxon>Microbotryales</taxon>
        <taxon>Microbotryaceae</taxon>
        <taxon>Microbotryum</taxon>
    </lineage>
</organism>
<name>A0A2X0NQC1_9BASI</name>
<evidence type="ECO:0000313" key="1">
    <source>
        <dbReference type="EMBL" id="SCZ95718.1"/>
    </source>
</evidence>
<reference evidence="2" key="1">
    <citation type="submission" date="2016-10" db="EMBL/GenBank/DDBJ databases">
        <authorList>
            <person name="Jeantristanb JTB J.-T."/>
            <person name="Ricardo R."/>
        </authorList>
    </citation>
    <scope>NUCLEOTIDE SEQUENCE [LARGE SCALE GENOMIC DNA]</scope>
</reference>
<evidence type="ECO:0000313" key="2">
    <source>
        <dbReference type="Proteomes" id="UP000249723"/>
    </source>
</evidence>
<protein>
    <submittedName>
        <fullName evidence="1">BZ3500_MvSof-1268-A1-R1_Chr8-1g09751 protein</fullName>
    </submittedName>
</protein>
<dbReference type="Proteomes" id="UP000249723">
    <property type="component" value="Unassembled WGS sequence"/>
</dbReference>
<gene>
    <name evidence="1" type="ORF">BZ3500_MVSOF-1268-A1-R1_CHR8-1G09751</name>
</gene>
<keyword evidence="2" id="KW-1185">Reference proteome</keyword>
<proteinExistence type="predicted"/>
<accession>A0A2X0NQC1</accession>
<dbReference type="AlphaFoldDB" id="A0A2X0NQC1"/>